<gene>
    <name evidence="3" type="ORF">UFOVP1146_73</name>
    <name evidence="4" type="ORF">UFOVP1638_71</name>
    <name evidence="1" type="ORF">UFOVP812_406</name>
    <name evidence="2" type="ORF">UFOVP818_158</name>
</gene>
<sequence>MSATCQYCKREFAKETSLAIHMCEPRRRHRESSERGVQLGLQAYLKFYEITQGSARLKTFEDFVGSPYYRAFVKFGRHCVSIRAINPARFTEWVLKQNKKIDNWCSDNVYTEYLIAYLQTEAVADALARAVEFGMSWNEETDHPDHDCLRYGNSNAMAYAVSTGRISPWVIYNSESGQKFLSELNPEQISMVWPYIDSDIWTKKFRDYPADQEYARDILQKAGW</sequence>
<reference evidence="2" key="1">
    <citation type="submission" date="2020-04" db="EMBL/GenBank/DDBJ databases">
        <authorList>
            <person name="Chiriac C."/>
            <person name="Salcher M."/>
            <person name="Ghai R."/>
            <person name="Kavagutti S V."/>
        </authorList>
    </citation>
    <scope>NUCLEOTIDE SEQUENCE</scope>
</reference>
<organism evidence="2">
    <name type="scientific">uncultured Caudovirales phage</name>
    <dbReference type="NCBI Taxonomy" id="2100421"/>
    <lineage>
        <taxon>Viruses</taxon>
        <taxon>Duplodnaviria</taxon>
        <taxon>Heunggongvirae</taxon>
        <taxon>Uroviricota</taxon>
        <taxon>Caudoviricetes</taxon>
        <taxon>Peduoviridae</taxon>
        <taxon>Maltschvirus</taxon>
        <taxon>Maltschvirus maltsch</taxon>
    </lineage>
</organism>
<name>A0A6J5P3J0_9CAUD</name>
<dbReference type="EMBL" id="LR796776">
    <property type="protein sequence ID" value="CAB4165622.1"/>
    <property type="molecule type" value="Genomic_DNA"/>
</dbReference>
<evidence type="ECO:0000313" key="3">
    <source>
        <dbReference type="EMBL" id="CAB4186727.1"/>
    </source>
</evidence>
<evidence type="ECO:0000313" key="2">
    <source>
        <dbReference type="EMBL" id="CAB4165622.1"/>
    </source>
</evidence>
<evidence type="ECO:0000313" key="1">
    <source>
        <dbReference type="EMBL" id="CAB4164137.1"/>
    </source>
</evidence>
<evidence type="ECO:0000313" key="4">
    <source>
        <dbReference type="EMBL" id="CAB4220841.1"/>
    </source>
</evidence>
<dbReference type="EMBL" id="LR796758">
    <property type="protein sequence ID" value="CAB4164137.1"/>
    <property type="molecule type" value="Genomic_DNA"/>
</dbReference>
<accession>A0A6J5P3J0</accession>
<proteinExistence type="predicted"/>
<dbReference type="EMBL" id="LR797099">
    <property type="protein sequence ID" value="CAB4186727.1"/>
    <property type="molecule type" value="Genomic_DNA"/>
</dbReference>
<dbReference type="EMBL" id="LR797502">
    <property type="protein sequence ID" value="CAB4220841.1"/>
    <property type="molecule type" value="Genomic_DNA"/>
</dbReference>
<protein>
    <submittedName>
        <fullName evidence="2">Uncharacterized protein</fullName>
    </submittedName>
</protein>